<accession>A0A437QAN2</accession>
<dbReference type="Proteomes" id="UP000282818">
    <property type="component" value="Unassembled WGS sequence"/>
</dbReference>
<dbReference type="RefSeq" id="WP_127693440.1">
    <property type="nucleotide sequence ID" value="NZ_SACQ01000002.1"/>
</dbReference>
<evidence type="ECO:0000313" key="2">
    <source>
        <dbReference type="Proteomes" id="UP000282818"/>
    </source>
</evidence>
<protein>
    <submittedName>
        <fullName evidence="1">Uncharacterized protein</fullName>
    </submittedName>
</protein>
<evidence type="ECO:0000313" key="1">
    <source>
        <dbReference type="EMBL" id="RVU31581.1"/>
    </source>
</evidence>
<organism evidence="1 2">
    <name type="scientific">Neptunomonas marina</name>
    <dbReference type="NCBI Taxonomy" id="1815562"/>
    <lineage>
        <taxon>Bacteria</taxon>
        <taxon>Pseudomonadati</taxon>
        <taxon>Pseudomonadota</taxon>
        <taxon>Gammaproteobacteria</taxon>
        <taxon>Oceanospirillales</taxon>
        <taxon>Oceanospirillaceae</taxon>
        <taxon>Neptunomonas</taxon>
    </lineage>
</organism>
<dbReference type="PROSITE" id="PS51257">
    <property type="entry name" value="PROKAR_LIPOPROTEIN"/>
    <property type="match status" value="1"/>
</dbReference>
<gene>
    <name evidence="1" type="ORF">EOE65_06285</name>
</gene>
<dbReference type="EMBL" id="SACQ01000002">
    <property type="protein sequence ID" value="RVU31581.1"/>
    <property type="molecule type" value="Genomic_DNA"/>
</dbReference>
<name>A0A437QAN2_9GAMM</name>
<keyword evidence="2" id="KW-1185">Reference proteome</keyword>
<proteinExistence type="predicted"/>
<dbReference type="AlphaFoldDB" id="A0A437QAN2"/>
<sequence>MIGLRSGAYVVVASLLTACGGGGGGDDAPPPTDEVLTKEGVFLDSPVEGLYYTAGDMTGYTDNEGRFYYPEGSTVSFAMGDISLGSALGNAILTPKSLLPGLENRLDRRLTNQLRLLQTLDSDANPDNGIQLYSQVHNYLAGQTINFDLSETDFAAQTAIQDLLRLFGKDQLVAPLDALEHFYAQQLAVLNPPETEWTEITRLEFEAALEPGTQWQSRRVGSYAGTKQTGSSSAVLYPVSYFEQEALDIKQYTIDANRNLQRCESGPYTVEPISSLTSCLVSFNTVSFGGDVEPRFYRAPNGNLKVDCPEHTTDRSFIFYDLVGNELGEVNESFTTQFERTLIPINRSMLAQTAVKTERNGESTLSSINCIEMQISREDPHGDQTPEVWRHKLNMKLYGENGAIASLINSYDILKTSSGKEGITQGHTYFSINGRQIRKEGGFAPAVSYQGDTIKTSLTDSATGTTYTINVSATPTP</sequence>
<reference evidence="1 2" key="1">
    <citation type="submission" date="2019-01" db="EMBL/GenBank/DDBJ databases">
        <authorList>
            <person name="Chen W.-M."/>
        </authorList>
    </citation>
    <scope>NUCLEOTIDE SEQUENCE [LARGE SCALE GENOMIC DNA]</scope>
    <source>
        <strain evidence="1 2">HPM-16</strain>
    </source>
</reference>
<comment type="caution">
    <text evidence="1">The sequence shown here is derived from an EMBL/GenBank/DDBJ whole genome shotgun (WGS) entry which is preliminary data.</text>
</comment>